<dbReference type="CDD" id="cd11608">
    <property type="entry name" value="eIF2D_C"/>
    <property type="match status" value="1"/>
</dbReference>
<dbReference type="Gene3D" id="3.30.780.10">
    <property type="entry name" value="SUI1-like domain"/>
    <property type="match status" value="1"/>
</dbReference>
<dbReference type="InterPro" id="IPR057429">
    <property type="entry name" value="WH_eIF2D"/>
</dbReference>
<accession>A0A0N7LBI6</accession>
<dbReference type="Pfam" id="PF26292">
    <property type="entry name" value="PUA_elF2D"/>
    <property type="match status" value="1"/>
</dbReference>
<dbReference type="AlphaFoldDB" id="A0A0N7LBI6"/>
<dbReference type="SUPFAM" id="SSF88697">
    <property type="entry name" value="PUA domain-like"/>
    <property type="match status" value="1"/>
</dbReference>
<dbReference type="Gene3D" id="3.10.400.20">
    <property type="match status" value="1"/>
</dbReference>
<dbReference type="SUPFAM" id="SSF55159">
    <property type="entry name" value="eIF1-like"/>
    <property type="match status" value="1"/>
</dbReference>
<evidence type="ECO:0000313" key="6">
    <source>
        <dbReference type="Proteomes" id="UP000054845"/>
    </source>
</evidence>
<dbReference type="GO" id="GO:0001731">
    <property type="term" value="P:formation of translation preinitiation complex"/>
    <property type="evidence" value="ECO:0007669"/>
    <property type="project" value="InterPro"/>
</dbReference>
<evidence type="ECO:0000256" key="2">
    <source>
        <dbReference type="SAM" id="MobiDB-lite"/>
    </source>
</evidence>
<name>A0A0N7LBI6_9BASI</name>
<dbReference type="InterPro" id="IPR039757">
    <property type="entry name" value="EIF2D"/>
</dbReference>
<sequence>MFKKAPTIKPSTLVRSSNRRSLIAQLQSQFPAFASASPDLVLKLVPETLHQRNASTHADDKAVLYTDEKGRPLWFEIGNTAGKGAEKAGKGKGLSKVEVIPTVYALWLLPSLLPRVPTESKLVASADSALMSGTSLMVPGFLPPPNTFPTSSGSDLPKTGDLISITAQESSVPLVVGKLEIDMKDIVERRSKGEKGKAVKILHTHWDELWALGGSKEPPSEASLPDVSSLSLASDSSDPVADGAAAEAGASGAAERAEPDSAADTGAGETGLAAEDGPQGDTADLLADLLSGRGDAEEDQETSSRIAALTAKDVDALLDLALLSAVAQDAPEELPVESSIFYQLHVLPNRPTTWPPTPEGASQDASYGDVEPKRQKTAVRPDDDVRKSSSKKLAKWVKTAEKSGVFKTKDVKGKTLITEFDTDHPDVTTLKPFITLKSLTSNDAAEAADETDQSAPHPAGTETTSNPNLHLRTVVERFWTPSNQAVKLFQSAGYPTSAPSSRPAIREMLEAYVAKHQLRDGRQKEHVRLNDTLLVNALFPKASANKDEVPAVMSKPAILDKLISTSCTEHHRVSRLSASKAAQAEKINAELGGEDVELEEGESRGPMRKGVATPVRIEIKQRQGKKVVSLVTGLESFGVDPKDLAAECKRKMGASASVSPLATSSPKNPLFELLIQGNQSIALVSMLADLGVEKRLVKVEDGGKGKK</sequence>
<dbReference type="Proteomes" id="UP000054845">
    <property type="component" value="Unassembled WGS sequence"/>
</dbReference>
<dbReference type="InterPro" id="IPR048248">
    <property type="entry name" value="PUA_eIF2d-like"/>
</dbReference>
<evidence type="ECO:0000259" key="4">
    <source>
        <dbReference type="PROSITE" id="PS51925"/>
    </source>
</evidence>
<evidence type="ECO:0000313" key="5">
    <source>
        <dbReference type="EMBL" id="CEH19490.1"/>
    </source>
</evidence>
<proteinExistence type="inferred from homology"/>
<dbReference type="PANTHER" id="PTHR12217:SF4">
    <property type="entry name" value="EUKARYOTIC TRANSLATION INITIATION FACTOR 2D"/>
    <property type="match status" value="1"/>
</dbReference>
<dbReference type="Pfam" id="PF17832">
    <property type="entry name" value="Pre-PUA"/>
    <property type="match status" value="1"/>
</dbReference>
<feature type="region of interest" description="Disordered" evidence="2">
    <location>
        <begin position="213"/>
        <end position="285"/>
    </location>
</feature>
<dbReference type="InterPro" id="IPR003121">
    <property type="entry name" value="SWIB_MDM2_domain"/>
</dbReference>
<dbReference type="PROSITE" id="PS50296">
    <property type="entry name" value="SUI1"/>
    <property type="match status" value="1"/>
</dbReference>
<dbReference type="Pfam" id="PF01253">
    <property type="entry name" value="SUI1"/>
    <property type="match status" value="1"/>
</dbReference>
<evidence type="ECO:0000259" key="3">
    <source>
        <dbReference type="PROSITE" id="PS50296"/>
    </source>
</evidence>
<feature type="domain" description="DM2" evidence="4">
    <location>
        <begin position="477"/>
        <end position="565"/>
    </location>
</feature>
<feature type="domain" description="SUI1" evidence="3">
    <location>
        <begin position="615"/>
        <end position="691"/>
    </location>
</feature>
<dbReference type="InterPro" id="IPR015947">
    <property type="entry name" value="PUA-like_sf"/>
</dbReference>
<feature type="compositionally biased region" description="Basic and acidic residues" evidence="2">
    <location>
        <begin position="370"/>
        <end position="387"/>
    </location>
</feature>
<comment type="similarity">
    <text evidence="1">Belongs to the eIF2D family.</text>
</comment>
<dbReference type="OrthoDB" id="199771at2759"/>
<dbReference type="PROSITE" id="PS51925">
    <property type="entry name" value="SWIB_MDM2"/>
    <property type="match status" value="1"/>
</dbReference>
<dbReference type="InterPro" id="IPR001950">
    <property type="entry name" value="SUI1"/>
</dbReference>
<reference evidence="5 6" key="1">
    <citation type="submission" date="2014-09" db="EMBL/GenBank/DDBJ databases">
        <authorList>
            <person name="Magalhaes I.L.F."/>
            <person name="Oliveira U."/>
            <person name="Santos F.R."/>
            <person name="Vidigal T.H.D.A."/>
            <person name="Brescovit A.D."/>
            <person name="Santos A.J."/>
        </authorList>
    </citation>
    <scope>NUCLEOTIDE SEQUENCE [LARGE SCALE GENOMIC DNA]</scope>
</reference>
<keyword evidence="6" id="KW-1185">Reference proteome</keyword>
<dbReference type="SUPFAM" id="SSF47592">
    <property type="entry name" value="SWIB/MDM2 domain"/>
    <property type="match status" value="1"/>
</dbReference>
<dbReference type="EMBL" id="CCYA01000389">
    <property type="protein sequence ID" value="CEH19490.1"/>
    <property type="molecule type" value="Genomic_DNA"/>
</dbReference>
<feature type="region of interest" description="Disordered" evidence="2">
    <location>
        <begin position="352"/>
        <end position="387"/>
    </location>
</feature>
<feature type="region of interest" description="Disordered" evidence="2">
    <location>
        <begin position="444"/>
        <end position="468"/>
    </location>
</feature>
<protein>
    <submittedName>
        <fullName evidence="5">Filamentous baseplate protein Ligatin, contains PUA domain</fullName>
    </submittedName>
</protein>
<feature type="compositionally biased region" description="Low complexity" evidence="2">
    <location>
        <begin position="222"/>
        <end position="254"/>
    </location>
</feature>
<dbReference type="GO" id="GO:0003743">
    <property type="term" value="F:translation initiation factor activity"/>
    <property type="evidence" value="ECO:0007669"/>
    <property type="project" value="InterPro"/>
</dbReference>
<dbReference type="PANTHER" id="PTHR12217">
    <property type="entry name" value="EUKARYOTIC TRANSLATION INITIATION FACTOR 2D"/>
    <property type="match status" value="1"/>
</dbReference>
<organism evidence="5 6">
    <name type="scientific">Ceraceosorus bombacis</name>
    <dbReference type="NCBI Taxonomy" id="401625"/>
    <lineage>
        <taxon>Eukaryota</taxon>
        <taxon>Fungi</taxon>
        <taxon>Dikarya</taxon>
        <taxon>Basidiomycota</taxon>
        <taxon>Ustilaginomycotina</taxon>
        <taxon>Exobasidiomycetes</taxon>
        <taxon>Ceraceosorales</taxon>
        <taxon>Ceraceosoraceae</taxon>
        <taxon>Ceraceosorus</taxon>
    </lineage>
</organism>
<dbReference type="InterPro" id="IPR036877">
    <property type="entry name" value="SUI1_dom_sf"/>
</dbReference>
<dbReference type="InterPro" id="IPR041366">
    <property type="entry name" value="Pre-PUA"/>
</dbReference>
<dbReference type="STRING" id="401625.A0A0N7LBI6"/>
<evidence type="ECO:0000256" key="1">
    <source>
        <dbReference type="ARBA" id="ARBA00010359"/>
    </source>
</evidence>
<dbReference type="InterPro" id="IPR036885">
    <property type="entry name" value="SWIB_MDM2_dom_sf"/>
</dbReference>
<dbReference type="InterPro" id="IPR039759">
    <property type="entry name" value="eIF2D_SUI1"/>
</dbReference>
<dbReference type="Pfam" id="PF25304">
    <property type="entry name" value="WHD_eIF2D"/>
    <property type="match status" value="1"/>
</dbReference>